<dbReference type="EMBL" id="CAUOFW020002048">
    <property type="protein sequence ID" value="CAK9150543.1"/>
    <property type="molecule type" value="Genomic_DNA"/>
</dbReference>
<evidence type="ECO:0000313" key="1">
    <source>
        <dbReference type="EMBL" id="CAK9150543.1"/>
    </source>
</evidence>
<reference evidence="1 2" key="1">
    <citation type="submission" date="2024-02" db="EMBL/GenBank/DDBJ databases">
        <authorList>
            <person name="Vignale AGUSTIN F."/>
            <person name="Sosa J E."/>
            <person name="Modenutti C."/>
        </authorList>
    </citation>
    <scope>NUCLEOTIDE SEQUENCE [LARGE SCALE GENOMIC DNA]</scope>
</reference>
<dbReference type="InterPro" id="IPR007750">
    <property type="entry name" value="DUF674"/>
</dbReference>
<organism evidence="1 2">
    <name type="scientific">Ilex paraguariensis</name>
    <name type="common">yerba mate</name>
    <dbReference type="NCBI Taxonomy" id="185542"/>
    <lineage>
        <taxon>Eukaryota</taxon>
        <taxon>Viridiplantae</taxon>
        <taxon>Streptophyta</taxon>
        <taxon>Embryophyta</taxon>
        <taxon>Tracheophyta</taxon>
        <taxon>Spermatophyta</taxon>
        <taxon>Magnoliopsida</taxon>
        <taxon>eudicotyledons</taxon>
        <taxon>Gunneridae</taxon>
        <taxon>Pentapetalae</taxon>
        <taxon>asterids</taxon>
        <taxon>campanulids</taxon>
        <taxon>Aquifoliales</taxon>
        <taxon>Aquifoliaceae</taxon>
        <taxon>Ilex</taxon>
    </lineage>
</organism>
<evidence type="ECO:0000313" key="2">
    <source>
        <dbReference type="Proteomes" id="UP001642360"/>
    </source>
</evidence>
<dbReference type="Proteomes" id="UP001642360">
    <property type="component" value="Unassembled WGS sequence"/>
</dbReference>
<name>A0ABC8RZX4_9AQUA</name>
<evidence type="ECO:0008006" key="3">
    <source>
        <dbReference type="Google" id="ProtNLM"/>
    </source>
</evidence>
<keyword evidence="2" id="KW-1185">Reference proteome</keyword>
<comment type="caution">
    <text evidence="1">The sequence shown here is derived from an EMBL/GenBank/DDBJ whole genome shotgun (WGS) entry which is preliminary data.</text>
</comment>
<accession>A0ABC8RZX4</accession>
<dbReference type="Pfam" id="PF05056">
    <property type="entry name" value="DUF674"/>
    <property type="match status" value="1"/>
</dbReference>
<dbReference type="AlphaFoldDB" id="A0ABC8RZX4"/>
<sequence>MADSKVSLKLLIDTKTNKVLFAEAGKDFVDFLFNLLSLPVGAVVRLLTKQSMVGSLGNLYESFENLSETYFQPDQNKDSLLKPKICASQVPLLLPDVSFVTNKKFYTCSNYQPGQEHSRSSRSDDSSRPCSYLSVADDPSAVCPKCNAYMTKEVSYVARAEAEEVSAGEAAGGYVRGVVTYMVMDDLAVKPMSTISSITMLNKFNVKDVGALEERVVDFGMNEGVQLLKTSLQSETVLTTIFLGNMVELSIQ</sequence>
<gene>
    <name evidence="1" type="ORF">ILEXP_LOCUS18697</name>
</gene>
<protein>
    <recommendedName>
        <fullName evidence="3">DUF674 domain-containing protein</fullName>
    </recommendedName>
</protein>
<dbReference type="PANTHER" id="PTHR33103">
    <property type="entry name" value="OS01G0153900 PROTEIN"/>
    <property type="match status" value="1"/>
</dbReference>
<dbReference type="PANTHER" id="PTHR33103:SF19">
    <property type="entry name" value="OS09G0544700 PROTEIN"/>
    <property type="match status" value="1"/>
</dbReference>
<proteinExistence type="predicted"/>